<evidence type="ECO:0000259" key="13">
    <source>
        <dbReference type="PROSITE" id="PS50011"/>
    </source>
</evidence>
<name>A0AAN9UYP9_9PEZI</name>
<comment type="catalytic activity">
    <reaction evidence="8">
        <text>L-seryl-[protein] + ATP = O-phospho-L-seryl-[protein] + ADP + H(+)</text>
        <dbReference type="Rhea" id="RHEA:17989"/>
        <dbReference type="Rhea" id="RHEA-COMP:9863"/>
        <dbReference type="Rhea" id="RHEA-COMP:11604"/>
        <dbReference type="ChEBI" id="CHEBI:15378"/>
        <dbReference type="ChEBI" id="CHEBI:29999"/>
        <dbReference type="ChEBI" id="CHEBI:30616"/>
        <dbReference type="ChEBI" id="CHEBI:83421"/>
        <dbReference type="ChEBI" id="CHEBI:456216"/>
        <dbReference type="EC" id="2.7.12.1"/>
    </reaction>
</comment>
<feature type="compositionally biased region" description="Polar residues" evidence="12">
    <location>
        <begin position="203"/>
        <end position="221"/>
    </location>
</feature>
<dbReference type="GO" id="GO:0005856">
    <property type="term" value="C:cytoskeleton"/>
    <property type="evidence" value="ECO:0007669"/>
    <property type="project" value="TreeGrafter"/>
</dbReference>
<reference evidence="14 15" key="1">
    <citation type="submission" date="2024-02" db="EMBL/GenBank/DDBJ databases">
        <title>De novo assembly and annotation of 12 fungi associated with fruit tree decline syndrome in Ontario, Canada.</title>
        <authorList>
            <person name="Sulman M."/>
            <person name="Ellouze W."/>
            <person name="Ilyukhin E."/>
        </authorList>
    </citation>
    <scope>NUCLEOTIDE SEQUENCE [LARGE SCALE GENOMIC DNA]</scope>
    <source>
        <strain evidence="14 15">M11/M66-122</strain>
    </source>
</reference>
<feature type="region of interest" description="Disordered" evidence="12">
    <location>
        <begin position="1"/>
        <end position="238"/>
    </location>
</feature>
<keyword evidence="5 11" id="KW-0547">Nucleotide-binding</keyword>
<dbReference type="InterPro" id="IPR042521">
    <property type="entry name" value="DYRK"/>
</dbReference>
<gene>
    <name evidence="14" type="primary">POM1_2</name>
    <name evidence="14" type="ORF">SLS62_002385</name>
</gene>
<dbReference type="EMBL" id="JAKJXP020000011">
    <property type="protein sequence ID" value="KAK7755772.1"/>
    <property type="molecule type" value="Genomic_DNA"/>
</dbReference>
<organism evidence="14 15">
    <name type="scientific">Diatrype stigma</name>
    <dbReference type="NCBI Taxonomy" id="117547"/>
    <lineage>
        <taxon>Eukaryota</taxon>
        <taxon>Fungi</taxon>
        <taxon>Dikarya</taxon>
        <taxon>Ascomycota</taxon>
        <taxon>Pezizomycotina</taxon>
        <taxon>Sordariomycetes</taxon>
        <taxon>Xylariomycetidae</taxon>
        <taxon>Xylariales</taxon>
        <taxon>Diatrypaceae</taxon>
        <taxon>Diatrype</taxon>
    </lineage>
</organism>
<dbReference type="PROSITE" id="PS00107">
    <property type="entry name" value="PROTEIN_KINASE_ATP"/>
    <property type="match status" value="1"/>
</dbReference>
<feature type="binding site" evidence="11">
    <location>
        <position position="380"/>
    </location>
    <ligand>
        <name>ATP</name>
        <dbReference type="ChEBI" id="CHEBI:30616"/>
    </ligand>
</feature>
<dbReference type="Gene3D" id="3.30.10.30">
    <property type="entry name" value="DYRK"/>
    <property type="match status" value="1"/>
</dbReference>
<keyword evidence="15" id="KW-1185">Reference proteome</keyword>
<evidence type="ECO:0000256" key="2">
    <source>
        <dbReference type="ARBA" id="ARBA00013203"/>
    </source>
</evidence>
<feature type="compositionally biased region" description="Polar residues" evidence="12">
    <location>
        <begin position="182"/>
        <end position="191"/>
    </location>
</feature>
<feature type="domain" description="Protein kinase" evidence="13">
    <location>
        <begin position="351"/>
        <end position="422"/>
    </location>
</feature>
<evidence type="ECO:0000256" key="5">
    <source>
        <dbReference type="ARBA" id="ARBA00022741"/>
    </source>
</evidence>
<dbReference type="InterPro" id="IPR011009">
    <property type="entry name" value="Kinase-like_dom_sf"/>
</dbReference>
<dbReference type="GO" id="GO:0005737">
    <property type="term" value="C:cytoplasm"/>
    <property type="evidence" value="ECO:0007669"/>
    <property type="project" value="TreeGrafter"/>
</dbReference>
<comment type="catalytic activity">
    <reaction evidence="9">
        <text>L-threonyl-[protein] + ATP = O-phospho-L-threonyl-[protein] + ADP + H(+)</text>
        <dbReference type="Rhea" id="RHEA:46608"/>
        <dbReference type="Rhea" id="RHEA-COMP:11060"/>
        <dbReference type="Rhea" id="RHEA-COMP:11605"/>
        <dbReference type="ChEBI" id="CHEBI:15378"/>
        <dbReference type="ChEBI" id="CHEBI:30013"/>
        <dbReference type="ChEBI" id="CHEBI:30616"/>
        <dbReference type="ChEBI" id="CHEBI:61977"/>
        <dbReference type="ChEBI" id="CHEBI:456216"/>
        <dbReference type="EC" id="2.7.12.1"/>
    </reaction>
</comment>
<proteinExistence type="inferred from homology"/>
<keyword evidence="3 14" id="KW-0723">Serine/threonine-protein kinase</keyword>
<feature type="compositionally biased region" description="Basic and acidic residues" evidence="12">
    <location>
        <begin position="192"/>
        <end position="202"/>
    </location>
</feature>
<dbReference type="SUPFAM" id="SSF56112">
    <property type="entry name" value="Protein kinase-like (PK-like)"/>
    <property type="match status" value="1"/>
</dbReference>
<dbReference type="InterPro" id="IPR000719">
    <property type="entry name" value="Prot_kinase_dom"/>
</dbReference>
<dbReference type="GO" id="GO:0005524">
    <property type="term" value="F:ATP binding"/>
    <property type="evidence" value="ECO:0007669"/>
    <property type="project" value="UniProtKB-UniRule"/>
</dbReference>
<sequence length="422" mass="46386">MPTSSESFETAPVATKTRKHNVSPYLSSSAPKDTDDFGAQLAKTKTHRDINKTTAAAAAVDSAVDTRPHQKPSGPRAQKATKPPPKSPPPQATPEEPQTPSSMSSIRRKLSLSWKRSNSKSSNHAPSGSDKSAAQHARQDSMPPPRLPVSATVNLNTMKAPSPSHATKSSGSFLESKRRKSSASSLTALSQDKNRNDTKKDTGNNSMVDTSSQPRKQSSVQRMLRPRPSTASIQNELYSAELDRDDVVAEDEMKKLASRRKETEIAARTLDALRKRATCKERVSPHEAVRIASLNLYERGEIMDYGDVYFCGTQNANKVAGDLNSSTPNFGYDDDRGDYTIVVGDHLAYRYEIIDVLGKGSFGQVVRCIDHKIGVLVAVKIIRNKKRFHQQALVEVNILQKLREWVRINPNSSSPEPANKSQ</sequence>
<evidence type="ECO:0000256" key="4">
    <source>
        <dbReference type="ARBA" id="ARBA00022679"/>
    </source>
</evidence>
<evidence type="ECO:0000256" key="12">
    <source>
        <dbReference type="SAM" id="MobiDB-lite"/>
    </source>
</evidence>
<evidence type="ECO:0000256" key="9">
    <source>
        <dbReference type="ARBA" id="ARBA00049308"/>
    </source>
</evidence>
<feature type="compositionally biased region" description="Low complexity" evidence="12">
    <location>
        <begin position="93"/>
        <end position="123"/>
    </location>
</feature>
<evidence type="ECO:0000256" key="11">
    <source>
        <dbReference type="PROSITE-ProRule" id="PRU10141"/>
    </source>
</evidence>
<dbReference type="PROSITE" id="PS50011">
    <property type="entry name" value="PROTEIN_KINASE_DOM"/>
    <property type="match status" value="1"/>
</dbReference>
<comment type="caution">
    <text evidence="14">The sequence shown here is derived from an EMBL/GenBank/DDBJ whole genome shotgun (WGS) entry which is preliminary data.</text>
</comment>
<dbReference type="PANTHER" id="PTHR24058">
    <property type="entry name" value="DUAL SPECIFICITY PROTEIN KINASE"/>
    <property type="match status" value="1"/>
</dbReference>
<dbReference type="InterPro" id="IPR017441">
    <property type="entry name" value="Protein_kinase_ATP_BS"/>
</dbReference>
<comment type="similarity">
    <text evidence="1">Belongs to the protein kinase superfamily. CMGC Ser/Thr protein kinase family. MNB/DYRK subfamily.</text>
</comment>
<dbReference type="PANTHER" id="PTHR24058:SF22">
    <property type="entry name" value="DUAL SPECIFICITY TYROSINE-PHOSPHORYLATION-REGULATED KINASE 4"/>
    <property type="match status" value="1"/>
</dbReference>
<feature type="compositionally biased region" description="Pro residues" evidence="12">
    <location>
        <begin position="82"/>
        <end position="92"/>
    </location>
</feature>
<keyword evidence="4" id="KW-0808">Transferase</keyword>
<accession>A0AAN9UYP9</accession>
<dbReference type="Gene3D" id="3.30.200.20">
    <property type="entry name" value="Phosphorylase Kinase, domain 1"/>
    <property type="match status" value="1"/>
</dbReference>
<comment type="catalytic activity">
    <reaction evidence="10">
        <text>L-tyrosyl-[protein] + ATP = O-phospho-L-tyrosyl-[protein] + ADP + H(+)</text>
        <dbReference type="Rhea" id="RHEA:10596"/>
        <dbReference type="Rhea" id="RHEA-COMP:10136"/>
        <dbReference type="Rhea" id="RHEA-COMP:20101"/>
        <dbReference type="ChEBI" id="CHEBI:15378"/>
        <dbReference type="ChEBI" id="CHEBI:30616"/>
        <dbReference type="ChEBI" id="CHEBI:46858"/>
        <dbReference type="ChEBI" id="CHEBI:61978"/>
        <dbReference type="ChEBI" id="CHEBI:456216"/>
        <dbReference type="EC" id="2.7.12.1"/>
    </reaction>
</comment>
<evidence type="ECO:0000256" key="1">
    <source>
        <dbReference type="ARBA" id="ARBA00008867"/>
    </source>
</evidence>
<evidence type="ECO:0000256" key="7">
    <source>
        <dbReference type="ARBA" id="ARBA00022840"/>
    </source>
</evidence>
<evidence type="ECO:0000256" key="8">
    <source>
        <dbReference type="ARBA" id="ARBA00049003"/>
    </source>
</evidence>
<keyword evidence="7 11" id="KW-0067">ATP-binding</keyword>
<dbReference type="EC" id="2.7.12.1" evidence="2"/>
<feature type="compositionally biased region" description="Low complexity" evidence="12">
    <location>
        <begin position="53"/>
        <end position="65"/>
    </location>
</feature>
<dbReference type="GO" id="GO:0004712">
    <property type="term" value="F:protein serine/threonine/tyrosine kinase activity"/>
    <property type="evidence" value="ECO:0007669"/>
    <property type="project" value="UniProtKB-EC"/>
</dbReference>
<feature type="compositionally biased region" description="Polar residues" evidence="12">
    <location>
        <begin position="151"/>
        <end position="173"/>
    </location>
</feature>
<evidence type="ECO:0000256" key="3">
    <source>
        <dbReference type="ARBA" id="ARBA00022527"/>
    </source>
</evidence>
<dbReference type="InterPro" id="IPR050494">
    <property type="entry name" value="Ser_Thr_dual-spec_kinase"/>
</dbReference>
<evidence type="ECO:0000256" key="10">
    <source>
        <dbReference type="ARBA" id="ARBA00051680"/>
    </source>
</evidence>
<keyword evidence="6 14" id="KW-0418">Kinase</keyword>
<evidence type="ECO:0000256" key="6">
    <source>
        <dbReference type="ARBA" id="ARBA00022777"/>
    </source>
</evidence>
<evidence type="ECO:0000313" key="15">
    <source>
        <dbReference type="Proteomes" id="UP001320420"/>
    </source>
</evidence>
<dbReference type="GO" id="GO:0004674">
    <property type="term" value="F:protein serine/threonine kinase activity"/>
    <property type="evidence" value="ECO:0007669"/>
    <property type="project" value="UniProtKB-KW"/>
</dbReference>
<dbReference type="Proteomes" id="UP001320420">
    <property type="component" value="Unassembled WGS sequence"/>
</dbReference>
<evidence type="ECO:0000313" key="14">
    <source>
        <dbReference type="EMBL" id="KAK7755772.1"/>
    </source>
</evidence>
<protein>
    <recommendedName>
        <fullName evidence="2">dual-specificity kinase</fullName>
        <ecNumber evidence="2">2.7.12.1</ecNumber>
    </recommendedName>
</protein>
<dbReference type="AlphaFoldDB" id="A0AAN9UYP9"/>